<keyword evidence="3" id="KW-0813">Transport</keyword>
<dbReference type="PROSITE" id="PS00211">
    <property type="entry name" value="ABC_TRANSPORTER_1"/>
    <property type="match status" value="1"/>
</dbReference>
<name>A0A451GHI9_9RHOB</name>
<accession>A0A451GHI9</accession>
<evidence type="ECO:0000256" key="12">
    <source>
        <dbReference type="ARBA" id="ARBA00044143"/>
    </source>
</evidence>
<dbReference type="GO" id="GO:0005886">
    <property type="term" value="C:plasma membrane"/>
    <property type="evidence" value="ECO:0007669"/>
    <property type="project" value="UniProtKB-SubCell"/>
</dbReference>
<keyword evidence="8" id="KW-0406">Ion transport</keyword>
<organism evidence="15 16">
    <name type="scientific">Falsigemmobacter intermedius</name>
    <dbReference type="NCBI Taxonomy" id="1553448"/>
    <lineage>
        <taxon>Bacteria</taxon>
        <taxon>Pseudomonadati</taxon>
        <taxon>Pseudomonadota</taxon>
        <taxon>Alphaproteobacteria</taxon>
        <taxon>Rhodobacterales</taxon>
        <taxon>Paracoccaceae</taxon>
        <taxon>Falsigemmobacter</taxon>
    </lineage>
</organism>
<evidence type="ECO:0000256" key="10">
    <source>
        <dbReference type="ARBA" id="ARBA00038669"/>
    </source>
</evidence>
<reference evidence="15 16" key="1">
    <citation type="journal article" date="2015" name="Int. J. Syst. Evol. Microbiol.">
        <title>Gemmobacter intermedius sp. nov., isolated from a white stork (Ciconia ciconia).</title>
        <authorList>
            <person name="Kampfer P."/>
            <person name="Jerzak L."/>
            <person name="Wilharm G."/>
            <person name="Golke J."/>
            <person name="Busse H.J."/>
            <person name="Glaeser S.P."/>
        </authorList>
    </citation>
    <scope>NUCLEOTIDE SEQUENCE [LARGE SCALE GENOMIC DNA]</scope>
    <source>
        <strain evidence="15 16">119/4</strain>
    </source>
</reference>
<evidence type="ECO:0000256" key="1">
    <source>
        <dbReference type="ARBA" id="ARBA00004417"/>
    </source>
</evidence>
<comment type="similarity">
    <text evidence="2">Belongs to the ABC transporter superfamily.</text>
</comment>
<dbReference type="SMART" id="SM00382">
    <property type="entry name" value="AAA"/>
    <property type="match status" value="1"/>
</dbReference>
<dbReference type="GO" id="GO:0016887">
    <property type="term" value="F:ATP hydrolysis activity"/>
    <property type="evidence" value="ECO:0007669"/>
    <property type="project" value="InterPro"/>
</dbReference>
<evidence type="ECO:0000256" key="8">
    <source>
        <dbReference type="ARBA" id="ARBA00023065"/>
    </source>
</evidence>
<dbReference type="SUPFAM" id="SSF52540">
    <property type="entry name" value="P-loop containing nucleoside triphosphate hydrolases"/>
    <property type="match status" value="1"/>
</dbReference>
<evidence type="ECO:0000259" key="14">
    <source>
        <dbReference type="PROSITE" id="PS50893"/>
    </source>
</evidence>
<evidence type="ECO:0000256" key="4">
    <source>
        <dbReference type="ARBA" id="ARBA00022475"/>
    </source>
</evidence>
<comment type="catalytic activity">
    <reaction evidence="13">
        <text>Ni(2+)(out) + ATP + H2O = Ni(2+)(in) + ADP + phosphate + H(+)</text>
        <dbReference type="Rhea" id="RHEA:15557"/>
        <dbReference type="ChEBI" id="CHEBI:15377"/>
        <dbReference type="ChEBI" id="CHEBI:15378"/>
        <dbReference type="ChEBI" id="CHEBI:30616"/>
        <dbReference type="ChEBI" id="CHEBI:43474"/>
        <dbReference type="ChEBI" id="CHEBI:49786"/>
        <dbReference type="ChEBI" id="CHEBI:456216"/>
        <dbReference type="EC" id="7.2.2.11"/>
    </reaction>
    <physiologicalReaction direction="left-to-right" evidence="13">
        <dbReference type="Rhea" id="RHEA:15558"/>
    </physiologicalReaction>
</comment>
<dbReference type="AlphaFoldDB" id="A0A451GHI9"/>
<evidence type="ECO:0000256" key="13">
    <source>
        <dbReference type="ARBA" id="ARBA00048610"/>
    </source>
</evidence>
<sequence>MLRIEDLSVGFLCYDGLLRQREVRRLSGLTLDLQAGEILAVIGASGAGKSLLAHAIFGLLPPNAVTGGKITFQGQSLENGVPEGLLGRKMALVPQQITHLDPLARVGAQLAWALRRTKGAASPEELLARYDLSPETARLYPSQLSGGMARRVLLAIAAAGAPDLLIADEPTAGLDPENRDRVLSGLRHHARGGGAVLLITHDLAAALPCCDRVALLCDGEMCGLEAACDFTGTGAALRSLYARALWLALPENGFLTDA</sequence>
<dbReference type="GO" id="GO:0015413">
    <property type="term" value="F:ABC-type nickel transporter activity"/>
    <property type="evidence" value="ECO:0007669"/>
    <property type="project" value="UniProtKB-EC"/>
</dbReference>
<dbReference type="EMBL" id="SBLC01000038">
    <property type="protein sequence ID" value="RWY38420.1"/>
    <property type="molecule type" value="Genomic_DNA"/>
</dbReference>
<evidence type="ECO:0000256" key="6">
    <source>
        <dbReference type="ARBA" id="ARBA00022840"/>
    </source>
</evidence>
<dbReference type="PROSITE" id="PS50893">
    <property type="entry name" value="ABC_TRANSPORTER_2"/>
    <property type="match status" value="1"/>
</dbReference>
<evidence type="ECO:0000256" key="9">
    <source>
        <dbReference type="ARBA" id="ARBA00023136"/>
    </source>
</evidence>
<evidence type="ECO:0000313" key="16">
    <source>
        <dbReference type="Proteomes" id="UP000287168"/>
    </source>
</evidence>
<keyword evidence="16" id="KW-1185">Reference proteome</keyword>
<dbReference type="OrthoDB" id="7374568at2"/>
<dbReference type="PANTHER" id="PTHR43297">
    <property type="entry name" value="OLIGOPEPTIDE TRANSPORT ATP-BINDING PROTEIN APPD"/>
    <property type="match status" value="1"/>
</dbReference>
<keyword evidence="7" id="KW-1278">Translocase</keyword>
<dbReference type="PANTHER" id="PTHR43297:SF13">
    <property type="entry name" value="NICKEL ABC TRANSPORTER, ATP-BINDING PROTEIN"/>
    <property type="match status" value="1"/>
</dbReference>
<keyword evidence="9" id="KW-0472">Membrane</keyword>
<evidence type="ECO:0000256" key="2">
    <source>
        <dbReference type="ARBA" id="ARBA00005417"/>
    </source>
</evidence>
<evidence type="ECO:0000313" key="15">
    <source>
        <dbReference type="EMBL" id="RWY38420.1"/>
    </source>
</evidence>
<dbReference type="InterPro" id="IPR017871">
    <property type="entry name" value="ABC_transporter-like_CS"/>
</dbReference>
<keyword evidence="4" id="KW-1003">Cell membrane</keyword>
<evidence type="ECO:0000256" key="3">
    <source>
        <dbReference type="ARBA" id="ARBA00022448"/>
    </source>
</evidence>
<comment type="subcellular location">
    <subcellularLocation>
        <location evidence="1">Cell inner membrane</location>
        <topology evidence="1">Peripheral membrane protein</topology>
    </subcellularLocation>
</comment>
<evidence type="ECO:0000256" key="7">
    <source>
        <dbReference type="ARBA" id="ARBA00022967"/>
    </source>
</evidence>
<keyword evidence="6 15" id="KW-0067">ATP-binding</keyword>
<dbReference type="Pfam" id="PF00005">
    <property type="entry name" value="ABC_tran"/>
    <property type="match status" value="1"/>
</dbReference>
<dbReference type="Gene3D" id="3.40.50.300">
    <property type="entry name" value="P-loop containing nucleotide triphosphate hydrolases"/>
    <property type="match status" value="1"/>
</dbReference>
<evidence type="ECO:0000256" key="11">
    <source>
        <dbReference type="ARBA" id="ARBA00039098"/>
    </source>
</evidence>
<comment type="caution">
    <text evidence="15">The sequence shown here is derived from an EMBL/GenBank/DDBJ whole genome shotgun (WGS) entry which is preliminary data.</text>
</comment>
<dbReference type="RefSeq" id="WP_128490558.1">
    <property type="nucleotide sequence ID" value="NZ_JBHLXB010000046.1"/>
</dbReference>
<evidence type="ECO:0000256" key="5">
    <source>
        <dbReference type="ARBA" id="ARBA00022741"/>
    </source>
</evidence>
<comment type="subunit">
    <text evidence="10">The complex is composed of two ATP-binding proteins (NikD and NikE), two transmembrane proteins (NikB and NikC) and a solute-binding protein (NikA).</text>
</comment>
<dbReference type="EC" id="7.2.2.11" evidence="11"/>
<dbReference type="InterPro" id="IPR003439">
    <property type="entry name" value="ABC_transporter-like_ATP-bd"/>
</dbReference>
<feature type="domain" description="ABC transporter" evidence="14">
    <location>
        <begin position="2"/>
        <end position="243"/>
    </location>
</feature>
<protein>
    <recommendedName>
        <fullName evidence="12">Nickel import system ATP-binding protein NikD</fullName>
        <ecNumber evidence="11">7.2.2.11</ecNumber>
    </recommendedName>
</protein>
<keyword evidence="5" id="KW-0547">Nucleotide-binding</keyword>
<dbReference type="GO" id="GO:0005524">
    <property type="term" value="F:ATP binding"/>
    <property type="evidence" value="ECO:0007669"/>
    <property type="project" value="UniProtKB-KW"/>
</dbReference>
<dbReference type="InterPro" id="IPR027417">
    <property type="entry name" value="P-loop_NTPase"/>
</dbReference>
<gene>
    <name evidence="15" type="ORF">EP867_16445</name>
</gene>
<dbReference type="InterPro" id="IPR003593">
    <property type="entry name" value="AAA+_ATPase"/>
</dbReference>
<proteinExistence type="inferred from homology"/>
<dbReference type="Proteomes" id="UP000287168">
    <property type="component" value="Unassembled WGS sequence"/>
</dbReference>
<dbReference type="InterPro" id="IPR050388">
    <property type="entry name" value="ABC_Ni/Peptide_Import"/>
</dbReference>